<protein>
    <recommendedName>
        <fullName evidence="10">Ion-translocating oxidoreductase complex subunit B</fullName>
        <ecNumber evidence="10">7.-.-.-</ecNumber>
    </recommendedName>
    <alternativeName>
        <fullName evidence="10">Rnf electron transport complex subunit B</fullName>
    </alternativeName>
</protein>
<feature type="binding site" evidence="10 11">
    <location>
        <position position="120"/>
    </location>
    <ligand>
        <name>[4Fe-4S] cluster</name>
        <dbReference type="ChEBI" id="CHEBI:49883"/>
        <label>3</label>
    </ligand>
</feature>
<dbReference type="AlphaFoldDB" id="A0A1G7ZW48"/>
<feature type="domain" description="4Fe-4S" evidence="13">
    <location>
        <begin position="29"/>
        <end position="88"/>
    </location>
</feature>
<dbReference type="GO" id="GO:0046872">
    <property type="term" value="F:metal ion binding"/>
    <property type="evidence" value="ECO:0007669"/>
    <property type="project" value="UniProtKB-KW"/>
</dbReference>
<keyword evidence="1 10" id="KW-0813">Transport</keyword>
<evidence type="ECO:0000256" key="4">
    <source>
        <dbReference type="ARBA" id="ARBA00022737"/>
    </source>
</evidence>
<dbReference type="GO" id="GO:0051539">
    <property type="term" value="F:4 iron, 4 sulfur cluster binding"/>
    <property type="evidence" value="ECO:0007669"/>
    <property type="project" value="UniProtKB-UniRule"/>
</dbReference>
<feature type="binding site" evidence="10 11">
    <location>
        <position position="150"/>
    </location>
    <ligand>
        <name>[4Fe-4S] cluster</name>
        <dbReference type="ChEBI" id="CHEBI:49883"/>
        <label>2</label>
    </ligand>
</feature>
<dbReference type="RefSeq" id="WP_092618145.1">
    <property type="nucleotide sequence ID" value="NZ_FNCV01000004.1"/>
</dbReference>
<keyword evidence="4 10" id="KW-0677">Repeat</keyword>
<comment type="subcellular location">
    <subcellularLocation>
        <location evidence="10">Cell inner membrane</location>
    </subcellularLocation>
</comment>
<comment type="similarity">
    <text evidence="10">Belongs to the 4Fe4S bacterial-type ferredoxin family. RnfB subfamily.</text>
</comment>
<evidence type="ECO:0000259" key="12">
    <source>
        <dbReference type="PROSITE" id="PS51379"/>
    </source>
</evidence>
<evidence type="ECO:0000313" key="14">
    <source>
        <dbReference type="EMBL" id="SDH12881.1"/>
    </source>
</evidence>
<dbReference type="InterPro" id="IPR017900">
    <property type="entry name" value="4Fe4S_Fe_S_CS"/>
</dbReference>
<comment type="subunit">
    <text evidence="10">The complex is composed of six subunits: RnfA, RnfB, RnfC, RnfD, RnfE and RnfG.</text>
</comment>
<feature type="region of interest" description="Hydrophobic" evidence="10">
    <location>
        <begin position="1"/>
        <end position="23"/>
    </location>
</feature>
<reference evidence="15" key="1">
    <citation type="submission" date="2016-10" db="EMBL/GenBank/DDBJ databases">
        <authorList>
            <person name="Varghese N."/>
            <person name="Submissions S."/>
        </authorList>
    </citation>
    <scope>NUCLEOTIDE SEQUENCE [LARGE SCALE GENOMIC DNA]</scope>
    <source>
        <strain evidence="15">930I</strain>
    </source>
</reference>
<dbReference type="PIRSF" id="PIRSF005784">
    <property type="entry name" value="Elect_transpt_RnfB"/>
    <property type="match status" value="1"/>
</dbReference>
<keyword evidence="5 10" id="KW-1278">Translocase</keyword>
<evidence type="ECO:0000256" key="5">
    <source>
        <dbReference type="ARBA" id="ARBA00022967"/>
    </source>
</evidence>
<gene>
    <name evidence="10" type="primary">rnfB</name>
    <name evidence="14" type="ORF">SAMN05421742_104239</name>
</gene>
<proteinExistence type="inferred from homology"/>
<comment type="function">
    <text evidence="10">Part of a membrane-bound complex that couples electron transfer with translocation of ions across the membrane.</text>
</comment>
<dbReference type="PROSITE" id="PS51656">
    <property type="entry name" value="4FE4S"/>
    <property type="match status" value="1"/>
</dbReference>
<keyword evidence="10" id="KW-1003">Cell membrane</keyword>
<dbReference type="InterPro" id="IPR050395">
    <property type="entry name" value="4Fe4S_Ferredoxin_RnfB"/>
</dbReference>
<dbReference type="PROSITE" id="PS00198">
    <property type="entry name" value="4FE4S_FER_1"/>
    <property type="match status" value="2"/>
</dbReference>
<feature type="binding site" evidence="10 11">
    <location>
        <position position="146"/>
    </location>
    <ligand>
        <name>[4Fe-4S] cluster</name>
        <dbReference type="ChEBI" id="CHEBI:49883"/>
        <label>3</label>
    </ligand>
</feature>
<keyword evidence="2 10" id="KW-0004">4Fe-4S</keyword>
<evidence type="ECO:0000256" key="2">
    <source>
        <dbReference type="ARBA" id="ARBA00022485"/>
    </source>
</evidence>
<feature type="binding site" evidence="10 11">
    <location>
        <position position="49"/>
    </location>
    <ligand>
        <name>[4Fe-4S] cluster</name>
        <dbReference type="ChEBI" id="CHEBI:49883"/>
        <label>1</label>
    </ligand>
</feature>
<evidence type="ECO:0000256" key="1">
    <source>
        <dbReference type="ARBA" id="ARBA00022448"/>
    </source>
</evidence>
<dbReference type="GO" id="GO:0022900">
    <property type="term" value="P:electron transport chain"/>
    <property type="evidence" value="ECO:0007669"/>
    <property type="project" value="UniProtKB-UniRule"/>
</dbReference>
<dbReference type="Pfam" id="PF04060">
    <property type="entry name" value="FeS"/>
    <property type="match status" value="1"/>
</dbReference>
<dbReference type="InterPro" id="IPR007202">
    <property type="entry name" value="4Fe-4S_dom"/>
</dbReference>
<keyword evidence="10" id="KW-0997">Cell inner membrane</keyword>
<name>A0A1G7ZW48_9PROT</name>
<feature type="binding site" evidence="10 11">
    <location>
        <position position="143"/>
    </location>
    <ligand>
        <name>[4Fe-4S] cluster</name>
        <dbReference type="ChEBI" id="CHEBI:49883"/>
        <label>3</label>
    </ligand>
</feature>
<feature type="binding site" evidence="10 11">
    <location>
        <position position="46"/>
    </location>
    <ligand>
        <name>[4Fe-4S] cluster</name>
        <dbReference type="ChEBI" id="CHEBI:49883"/>
        <label>1</label>
    </ligand>
</feature>
<evidence type="ECO:0000256" key="8">
    <source>
        <dbReference type="ARBA" id="ARBA00023014"/>
    </source>
</evidence>
<feature type="domain" description="4Fe-4S ferredoxin-type" evidence="12">
    <location>
        <begin position="101"/>
        <end position="130"/>
    </location>
</feature>
<feature type="domain" description="4Fe-4S ferredoxin-type" evidence="12">
    <location>
        <begin position="131"/>
        <end position="160"/>
    </location>
</feature>
<feature type="binding site" evidence="10 11">
    <location>
        <position position="140"/>
    </location>
    <ligand>
        <name>[4Fe-4S] cluster</name>
        <dbReference type="ChEBI" id="CHEBI:49883"/>
        <label>3</label>
    </ligand>
</feature>
<dbReference type="OrthoDB" id="9800445at2"/>
<evidence type="ECO:0000256" key="6">
    <source>
        <dbReference type="ARBA" id="ARBA00022982"/>
    </source>
</evidence>
<dbReference type="Gene3D" id="1.10.15.40">
    <property type="entry name" value="Electron transport complex subunit B, putative Fe-S cluster"/>
    <property type="match status" value="1"/>
</dbReference>
<keyword evidence="15" id="KW-1185">Reference proteome</keyword>
<dbReference type="PANTHER" id="PTHR43560:SF1">
    <property type="entry name" value="ION-TRANSLOCATING OXIDOREDUCTASE COMPLEX SUBUNIT B"/>
    <property type="match status" value="1"/>
</dbReference>
<feature type="binding site" evidence="10 11">
    <location>
        <position position="71"/>
    </location>
    <ligand>
        <name>[4Fe-4S] cluster</name>
        <dbReference type="ChEBI" id="CHEBI:49883"/>
        <label>1</label>
    </ligand>
</feature>
<dbReference type="SUPFAM" id="SSF54862">
    <property type="entry name" value="4Fe-4S ferredoxins"/>
    <property type="match status" value="1"/>
</dbReference>
<organism evidence="14 15">
    <name type="scientific">Roseospirillum parvum</name>
    <dbReference type="NCBI Taxonomy" id="83401"/>
    <lineage>
        <taxon>Bacteria</taxon>
        <taxon>Pseudomonadati</taxon>
        <taxon>Pseudomonadota</taxon>
        <taxon>Alphaproteobacteria</taxon>
        <taxon>Rhodospirillales</taxon>
        <taxon>Rhodospirillaceae</taxon>
        <taxon>Roseospirillum</taxon>
    </lineage>
</organism>
<evidence type="ECO:0000256" key="10">
    <source>
        <dbReference type="HAMAP-Rule" id="MF_00463"/>
    </source>
</evidence>
<dbReference type="NCBIfam" id="TIGR01944">
    <property type="entry name" value="rnfB"/>
    <property type="match status" value="1"/>
</dbReference>
<dbReference type="EC" id="7.-.-.-" evidence="10"/>
<keyword evidence="8 10" id="KW-0411">Iron-sulfur</keyword>
<comment type="caution">
    <text evidence="10">Lacks conserved residue(s) required for the propagation of feature annotation.</text>
</comment>
<keyword evidence="7 10" id="KW-0408">Iron</keyword>
<dbReference type="PROSITE" id="PS51379">
    <property type="entry name" value="4FE4S_FER_2"/>
    <property type="match status" value="2"/>
</dbReference>
<evidence type="ECO:0000313" key="15">
    <source>
        <dbReference type="Proteomes" id="UP000217076"/>
    </source>
</evidence>
<feature type="binding site" evidence="10 11">
    <location>
        <position position="54"/>
    </location>
    <ligand>
        <name>[4Fe-4S] cluster</name>
        <dbReference type="ChEBI" id="CHEBI:49883"/>
        <label>1</label>
    </ligand>
</feature>
<dbReference type="Proteomes" id="UP000217076">
    <property type="component" value="Unassembled WGS sequence"/>
</dbReference>
<evidence type="ECO:0000256" key="9">
    <source>
        <dbReference type="ARBA" id="ARBA00023136"/>
    </source>
</evidence>
<dbReference type="GO" id="GO:0005886">
    <property type="term" value="C:plasma membrane"/>
    <property type="evidence" value="ECO:0007669"/>
    <property type="project" value="UniProtKB-SubCell"/>
</dbReference>
<dbReference type="EMBL" id="FNCV01000004">
    <property type="protein sequence ID" value="SDH12881.1"/>
    <property type="molecule type" value="Genomic_DNA"/>
</dbReference>
<feature type="binding site" evidence="10 11">
    <location>
        <position position="113"/>
    </location>
    <ligand>
        <name>[4Fe-4S] cluster</name>
        <dbReference type="ChEBI" id="CHEBI:49883"/>
        <label>2</label>
    </ligand>
</feature>
<evidence type="ECO:0000259" key="13">
    <source>
        <dbReference type="PROSITE" id="PS51656"/>
    </source>
</evidence>
<dbReference type="HAMAP" id="MF_00463">
    <property type="entry name" value="RsxB_RnfB"/>
    <property type="match status" value="1"/>
</dbReference>
<accession>A0A1G7ZW48</accession>
<dbReference type="STRING" id="83401.SAMN05421742_104239"/>
<dbReference type="PANTHER" id="PTHR43560">
    <property type="entry name" value="ION-TRANSLOCATING OXIDOREDUCTASE COMPLEX SUBUNIT B"/>
    <property type="match status" value="1"/>
</dbReference>
<dbReference type="InterPro" id="IPR016463">
    <property type="entry name" value="RnfB/RsxB_Proteobac"/>
</dbReference>
<evidence type="ECO:0000256" key="11">
    <source>
        <dbReference type="PIRSR" id="PIRSR005784-1"/>
    </source>
</evidence>
<feature type="binding site" evidence="10 11">
    <location>
        <position position="116"/>
    </location>
    <ligand>
        <name>[4Fe-4S] cluster</name>
        <dbReference type="ChEBI" id="CHEBI:49883"/>
        <label>2</label>
    </ligand>
</feature>
<dbReference type="InterPro" id="IPR010207">
    <property type="entry name" value="Elect_transpt_cplx_RnfB/RsxB"/>
</dbReference>
<dbReference type="Pfam" id="PF14697">
    <property type="entry name" value="Fer4_21"/>
    <property type="match status" value="1"/>
</dbReference>
<dbReference type="NCBIfam" id="NF003475">
    <property type="entry name" value="PRK05113.1"/>
    <property type="match status" value="1"/>
</dbReference>
<dbReference type="Gene3D" id="3.30.70.20">
    <property type="match status" value="1"/>
</dbReference>
<evidence type="ECO:0000256" key="7">
    <source>
        <dbReference type="ARBA" id="ARBA00023004"/>
    </source>
</evidence>
<dbReference type="GO" id="GO:0009055">
    <property type="term" value="F:electron transfer activity"/>
    <property type="evidence" value="ECO:0007669"/>
    <property type="project" value="InterPro"/>
</dbReference>
<keyword evidence="6 10" id="KW-0249">Electron transport</keyword>
<comment type="cofactor">
    <cofactor evidence="10 11">
        <name>[4Fe-4S] cluster</name>
        <dbReference type="ChEBI" id="CHEBI:49883"/>
    </cofactor>
    <text evidence="10 11">Binds 3 [4Fe-4S] clusters.</text>
</comment>
<keyword evidence="9 10" id="KW-0472">Membrane</keyword>
<dbReference type="InterPro" id="IPR017896">
    <property type="entry name" value="4Fe4S_Fe-S-bd"/>
</dbReference>
<sequence>MVAAIVSLTALGVILGALLGIAARRLKVEENPLLAQVEAILPGTNCGQCGLPGCPAGARALVDGEAPVTLCPPGGRAVAKQLAELLGVEADLSAMADKEPRIAFINEDLCIGCTRCFQRCPVDALIGAPKQLHQVISDVCTGCELCMNICPTECIHMVPVTPDLRNWYWPKPEIVPGRPPAAANAEGPEAGRAA</sequence>
<keyword evidence="3 10" id="KW-0479">Metal-binding</keyword>
<feature type="binding site" evidence="10 11">
    <location>
        <position position="110"/>
    </location>
    <ligand>
        <name>[4Fe-4S] cluster</name>
        <dbReference type="ChEBI" id="CHEBI:49883"/>
        <label>2</label>
    </ligand>
</feature>
<evidence type="ECO:0000256" key="3">
    <source>
        <dbReference type="ARBA" id="ARBA00022723"/>
    </source>
</evidence>